<comment type="caution">
    <text evidence="1">The sequence shown here is derived from an EMBL/GenBank/DDBJ whole genome shotgun (WGS) entry which is preliminary data.</text>
</comment>
<reference evidence="1 2" key="1">
    <citation type="submission" date="2018-06" db="EMBL/GenBank/DDBJ databases">
        <title>Freshwater and sediment microbial communities from various areas in North America, analyzing microbe dynamics in response to fracking.</title>
        <authorList>
            <person name="Lamendella R."/>
        </authorList>
    </citation>
    <scope>NUCLEOTIDE SEQUENCE [LARGE SCALE GENOMIC DNA]</scope>
    <source>
        <strain evidence="1 2">3b_TX</strain>
    </source>
</reference>
<gene>
    <name evidence="1" type="ORF">DFO65_10448</name>
</gene>
<sequence length="107" mass="12007">MYTMLDNRGASKFDLYLPGKLVASLHYKVEKDRVLFHYLEAIEPEDADQHCAELVSLAMKDVANRRLPVVTTCPIAARYLPPPEETAASVVVVEKPQARDPRSLDPN</sequence>
<organism evidence="1 2">
    <name type="scientific">Brevibacterium celere</name>
    <dbReference type="NCBI Taxonomy" id="225845"/>
    <lineage>
        <taxon>Bacteria</taxon>
        <taxon>Bacillati</taxon>
        <taxon>Actinomycetota</taxon>
        <taxon>Actinomycetes</taxon>
        <taxon>Micrococcales</taxon>
        <taxon>Brevibacteriaceae</taxon>
        <taxon>Brevibacterium</taxon>
    </lineage>
</organism>
<name>A0A366ILM1_9MICO</name>
<protein>
    <recommendedName>
        <fullName evidence="3">N-acetyltransferase domain-containing protein</fullName>
    </recommendedName>
</protein>
<proteinExistence type="predicted"/>
<accession>A0A366ILM1</accession>
<dbReference type="RefSeq" id="WP_113903654.1">
    <property type="nucleotide sequence ID" value="NZ_QNSB01000004.1"/>
</dbReference>
<evidence type="ECO:0000313" key="2">
    <source>
        <dbReference type="Proteomes" id="UP000253509"/>
    </source>
</evidence>
<dbReference type="Proteomes" id="UP000253509">
    <property type="component" value="Unassembled WGS sequence"/>
</dbReference>
<keyword evidence="2" id="KW-1185">Reference proteome</keyword>
<dbReference type="AlphaFoldDB" id="A0A366ILM1"/>
<evidence type="ECO:0008006" key="3">
    <source>
        <dbReference type="Google" id="ProtNLM"/>
    </source>
</evidence>
<dbReference type="EMBL" id="QNSB01000004">
    <property type="protein sequence ID" value="RBP72093.1"/>
    <property type="molecule type" value="Genomic_DNA"/>
</dbReference>
<evidence type="ECO:0000313" key="1">
    <source>
        <dbReference type="EMBL" id="RBP72093.1"/>
    </source>
</evidence>